<dbReference type="PANTHER" id="PTHR32063:SF13">
    <property type="entry name" value="MULTIDRUG EFFLUX PUMP SUBUNIT ACRB-RELATED"/>
    <property type="match status" value="1"/>
</dbReference>
<dbReference type="SUPFAM" id="SSF82866">
    <property type="entry name" value="Multidrug efflux transporter AcrB transmembrane domain"/>
    <property type="match status" value="2"/>
</dbReference>
<dbReference type="RefSeq" id="WP_106870697.1">
    <property type="nucleotide sequence ID" value="NZ_CP053841.1"/>
</dbReference>
<dbReference type="GO" id="GO:0015562">
    <property type="term" value="F:efflux transmembrane transporter activity"/>
    <property type="evidence" value="ECO:0007669"/>
    <property type="project" value="InterPro"/>
</dbReference>
<dbReference type="GO" id="GO:0005886">
    <property type="term" value="C:plasma membrane"/>
    <property type="evidence" value="ECO:0007669"/>
    <property type="project" value="UniProtKB-SubCell"/>
</dbReference>
<keyword evidence="11" id="KW-1185">Reference proteome</keyword>
<dbReference type="NCBIfam" id="NF000282">
    <property type="entry name" value="RND_permease_1"/>
    <property type="match status" value="1"/>
</dbReference>
<feature type="transmembrane region" description="Helical" evidence="9">
    <location>
        <begin position="970"/>
        <end position="991"/>
    </location>
</feature>
<feature type="transmembrane region" description="Helical" evidence="9">
    <location>
        <begin position="394"/>
        <end position="415"/>
    </location>
</feature>
<feature type="transmembrane region" description="Helical" evidence="9">
    <location>
        <begin position="473"/>
        <end position="496"/>
    </location>
</feature>
<dbReference type="InterPro" id="IPR027463">
    <property type="entry name" value="AcrB_DN_DC_subdom"/>
</dbReference>
<feature type="transmembrane region" description="Helical" evidence="9">
    <location>
        <begin position="441"/>
        <end position="461"/>
    </location>
</feature>
<dbReference type="AlphaFoldDB" id="A0A2P8R0W2"/>
<evidence type="ECO:0000313" key="10">
    <source>
        <dbReference type="EMBL" id="PSM52138.1"/>
    </source>
</evidence>
<dbReference type="Gene3D" id="3.30.2090.10">
    <property type="entry name" value="Multidrug efflux transporter AcrB TolC docking domain, DN and DC subdomains"/>
    <property type="match status" value="2"/>
</dbReference>
<name>A0A2P8R0W2_9BACT</name>
<sequence>MFSRFFINRPVFAAVLSIIIVLVGLVSMKVSPVEEYPQLTPPRIAVKATYIGADAQTISDTVATPLENAINGVDGMIYMESTSSSSGNMDLNVYFKVGTNPQQALVDVNNRIRSTEPSLPEEVRRVGINAFEASPNMLQVLTFYDPNGELDIVELNNYININVLDELKRVPGVGNAILLGSKEYAMRIWIKPDLLQKYDLTIPEVIGAIREQNSQYATGKLGEQPTSTDNPYVYTIKSEGRLQSAKEFENIILRSDERGSMLKLKDVADIKLGSDSYVFDGKVNGNPTAPILIFAQTGSNALAVVNAVGEKLKELSIDFPSKLTYITAYDTTKFVVATMKEIVKTFIEAIILVLIVMYLFLGNIRATIIPMIAIPVSIIGAFAGMLAMGFSINMITLFALILAIGIVVDDAIIVIENVERILEENLEISVKEATSQAMGEIMAPVISSVLVIIAVFAPMAFMDGLVGVIQKQFALTIVVSVAISGFVALTLTPALCATMLNRERKEPWWIVKKFNQIFDVSTNIFSTGVAKILKHIIPSIIAVAIMMFGVFTLFQSIPSGLVPSEDKGSLMIINTLPSATSITKTTKHGEGLYQIAKQDENIQTIGVMSGYDVISGSLRENASIMFINLKPWEERKDKAQSSFAVANKYNKIFYNNTDAMSFVVNPPPINGLSITGGFEFFAQNLTGKSYIDIEKDMQKLVIEANKRPELTMVRTTLDTNFPQYDLSINRDKVKMLGVDIGDIFITINSTIGTYYVNDFNILGKTFKVRLRANSNFRNSETVFRNIFVKSKTTGDMIPISSLIELKRSVGPDSVNRFNGLRAAKVMGDPAPGYTSGQALEVIQEVFRDVLNPQEYHIGWSGSSYQEVAATGTGKIAFIFGIIFVYLILAAQYERWLMPIAVLTAVPFSVFGALIAIYFANVNNDVYFQIGLILLIGLGAKNAILIVEFAMEEHTKRGKNIFDASIAAARLRFRPIVMTSLAFTLGVLPMVFSTGAGAASRFSLGTGVIGGMIAASTIAIFFVPMFYYLLEKFNEWLGKSSQNTIKKDEKVNHVE</sequence>
<comment type="similarity">
    <text evidence="2">Belongs to the resistance-nodulation-cell division (RND) (TC 2.A.6) family.</text>
</comment>
<feature type="transmembrane region" description="Helical" evidence="9">
    <location>
        <begin position="368"/>
        <end position="388"/>
    </location>
</feature>
<reference evidence="11" key="1">
    <citation type="submission" date="2017-10" db="EMBL/GenBank/DDBJ databases">
        <title>Campylobacter species from seals.</title>
        <authorList>
            <person name="Gilbert M.J."/>
            <person name="Zomer A.L."/>
            <person name="Timmerman A.J."/>
            <person name="Duim B."/>
            <person name="Wagenaar J.A."/>
        </authorList>
    </citation>
    <scope>NUCLEOTIDE SEQUENCE [LARGE SCALE GENOMIC DNA]</scope>
    <source>
        <strain evidence="11">17S00004-5</strain>
    </source>
</reference>
<comment type="subcellular location">
    <subcellularLocation>
        <location evidence="1">Cell inner membrane</location>
        <topology evidence="1">Multi-pass membrane protein</topology>
    </subcellularLocation>
</comment>
<feature type="transmembrane region" description="Helical" evidence="9">
    <location>
        <begin position="342"/>
        <end position="361"/>
    </location>
</feature>
<feature type="transmembrane region" description="Helical" evidence="9">
    <location>
        <begin position="925"/>
        <end position="949"/>
    </location>
</feature>
<protein>
    <submittedName>
        <fullName evidence="10">Hydrophobe/amphiphile efflux-1 family RND transporter</fullName>
    </submittedName>
</protein>
<dbReference type="FunFam" id="3.30.70.1430:FF:000001">
    <property type="entry name" value="Efflux pump membrane transporter"/>
    <property type="match status" value="1"/>
</dbReference>
<dbReference type="GO" id="GO:0042910">
    <property type="term" value="F:xenobiotic transmembrane transporter activity"/>
    <property type="evidence" value="ECO:0007669"/>
    <property type="project" value="TreeGrafter"/>
</dbReference>
<dbReference type="SUPFAM" id="SSF82714">
    <property type="entry name" value="Multidrug efflux transporter AcrB TolC docking domain, DN and DC subdomains"/>
    <property type="match status" value="2"/>
</dbReference>
<dbReference type="GO" id="GO:0009636">
    <property type="term" value="P:response to toxic substance"/>
    <property type="evidence" value="ECO:0007669"/>
    <property type="project" value="UniProtKB-ARBA"/>
</dbReference>
<dbReference type="Gene3D" id="3.30.70.1320">
    <property type="entry name" value="Multidrug efflux transporter AcrB pore domain like"/>
    <property type="match status" value="1"/>
</dbReference>
<keyword evidence="3" id="KW-0813">Transport</keyword>
<dbReference type="FunFam" id="1.20.1640.10:FF:000001">
    <property type="entry name" value="Efflux pump membrane transporter"/>
    <property type="match status" value="1"/>
</dbReference>
<organism evidence="10 11">
    <name type="scientific">Campylobacter blaseri</name>
    <dbReference type="NCBI Taxonomy" id="2042961"/>
    <lineage>
        <taxon>Bacteria</taxon>
        <taxon>Pseudomonadati</taxon>
        <taxon>Campylobacterota</taxon>
        <taxon>Epsilonproteobacteria</taxon>
        <taxon>Campylobacterales</taxon>
        <taxon>Campylobacteraceae</taxon>
        <taxon>Campylobacter</taxon>
    </lineage>
</organism>
<evidence type="ECO:0000256" key="9">
    <source>
        <dbReference type="SAM" id="Phobius"/>
    </source>
</evidence>
<dbReference type="OrthoDB" id="9759330at2"/>
<dbReference type="Gene3D" id="3.30.70.1430">
    <property type="entry name" value="Multidrug efflux transporter AcrB pore domain"/>
    <property type="match status" value="2"/>
</dbReference>
<dbReference type="Gene3D" id="1.20.1640.10">
    <property type="entry name" value="Multidrug efflux transporter AcrB transmembrane domain"/>
    <property type="match status" value="2"/>
</dbReference>
<keyword evidence="7 9" id="KW-1133">Transmembrane helix</keyword>
<evidence type="ECO:0000256" key="7">
    <source>
        <dbReference type="ARBA" id="ARBA00022989"/>
    </source>
</evidence>
<dbReference type="InterPro" id="IPR001036">
    <property type="entry name" value="Acrflvin-R"/>
</dbReference>
<proteinExistence type="inferred from homology"/>
<evidence type="ECO:0000256" key="1">
    <source>
        <dbReference type="ARBA" id="ARBA00004429"/>
    </source>
</evidence>
<feature type="transmembrane region" description="Helical" evidence="9">
    <location>
        <begin position="895"/>
        <end position="919"/>
    </location>
</feature>
<dbReference type="PRINTS" id="PR00702">
    <property type="entry name" value="ACRIFLAVINRP"/>
</dbReference>
<dbReference type="InterPro" id="IPR004764">
    <property type="entry name" value="MdtF-like"/>
</dbReference>
<dbReference type="SUPFAM" id="SSF82693">
    <property type="entry name" value="Multidrug efflux transporter AcrB pore domain, PN1, PN2, PC1 and PC2 subdomains"/>
    <property type="match status" value="3"/>
</dbReference>
<evidence type="ECO:0000256" key="2">
    <source>
        <dbReference type="ARBA" id="ARBA00010942"/>
    </source>
</evidence>
<keyword evidence="6 9" id="KW-0812">Transmembrane</keyword>
<dbReference type="Gene3D" id="3.30.70.1440">
    <property type="entry name" value="Multidrug efflux transporter AcrB pore domain"/>
    <property type="match status" value="1"/>
</dbReference>
<feature type="transmembrane region" description="Helical" evidence="9">
    <location>
        <begin position="1003"/>
        <end position="1029"/>
    </location>
</feature>
<evidence type="ECO:0000256" key="5">
    <source>
        <dbReference type="ARBA" id="ARBA00022519"/>
    </source>
</evidence>
<evidence type="ECO:0000256" key="8">
    <source>
        <dbReference type="ARBA" id="ARBA00023136"/>
    </source>
</evidence>
<dbReference type="PANTHER" id="PTHR32063">
    <property type="match status" value="1"/>
</dbReference>
<keyword evidence="8 9" id="KW-0472">Membrane</keyword>
<dbReference type="Pfam" id="PF00873">
    <property type="entry name" value="ACR_tran"/>
    <property type="match status" value="1"/>
</dbReference>
<feature type="transmembrane region" description="Helical" evidence="9">
    <location>
        <begin position="536"/>
        <end position="554"/>
    </location>
</feature>
<accession>A0A2P8R0W2</accession>
<dbReference type="EMBL" id="PDHH01000003">
    <property type="protein sequence ID" value="PSM52138.1"/>
    <property type="molecule type" value="Genomic_DNA"/>
</dbReference>
<keyword evidence="5" id="KW-0997">Cell inner membrane</keyword>
<evidence type="ECO:0000313" key="11">
    <source>
        <dbReference type="Proteomes" id="UP000240535"/>
    </source>
</evidence>
<evidence type="ECO:0000256" key="3">
    <source>
        <dbReference type="ARBA" id="ARBA00022448"/>
    </source>
</evidence>
<comment type="caution">
    <text evidence="10">The sequence shown here is derived from an EMBL/GenBank/DDBJ whole genome shotgun (WGS) entry which is preliminary data.</text>
</comment>
<keyword evidence="4" id="KW-1003">Cell membrane</keyword>
<evidence type="ECO:0000256" key="6">
    <source>
        <dbReference type="ARBA" id="ARBA00022692"/>
    </source>
</evidence>
<evidence type="ECO:0000256" key="4">
    <source>
        <dbReference type="ARBA" id="ARBA00022475"/>
    </source>
</evidence>
<dbReference type="NCBIfam" id="TIGR00915">
    <property type="entry name" value="2A0602"/>
    <property type="match status" value="1"/>
</dbReference>
<feature type="transmembrane region" description="Helical" evidence="9">
    <location>
        <begin position="867"/>
        <end position="888"/>
    </location>
</feature>
<gene>
    <name evidence="10" type="ORF">CQ405_03515</name>
</gene>
<dbReference type="Proteomes" id="UP000240535">
    <property type="component" value="Unassembled WGS sequence"/>
</dbReference>